<protein>
    <recommendedName>
        <fullName evidence="3">WAP domain-containing protein</fullName>
    </recommendedName>
</protein>
<dbReference type="FunFam" id="4.10.75.10:FF:000001">
    <property type="entry name" value="Anosmin 1"/>
    <property type="match status" value="1"/>
</dbReference>
<dbReference type="InterPro" id="IPR008197">
    <property type="entry name" value="WAP_dom"/>
</dbReference>
<keyword evidence="1" id="KW-0472">Membrane</keyword>
<dbReference type="PRINTS" id="PR00003">
    <property type="entry name" value="4DISULPHCORE"/>
</dbReference>
<evidence type="ECO:0000256" key="2">
    <source>
        <dbReference type="SAM" id="SignalP"/>
    </source>
</evidence>
<keyword evidence="2" id="KW-0732">Signal</keyword>
<dbReference type="SUPFAM" id="SSF57256">
    <property type="entry name" value="Elafin-like"/>
    <property type="match status" value="1"/>
</dbReference>
<evidence type="ECO:0000313" key="4">
    <source>
        <dbReference type="EnsemblMetazoa" id="G15111.2:cds"/>
    </source>
</evidence>
<dbReference type="OrthoDB" id="5912026at2759"/>
<dbReference type="AlphaFoldDB" id="A0A8W8IQB7"/>
<evidence type="ECO:0000256" key="1">
    <source>
        <dbReference type="SAM" id="Phobius"/>
    </source>
</evidence>
<keyword evidence="1" id="KW-0812">Transmembrane</keyword>
<evidence type="ECO:0000259" key="3">
    <source>
        <dbReference type="PROSITE" id="PS51390"/>
    </source>
</evidence>
<dbReference type="PROSITE" id="PS51390">
    <property type="entry name" value="WAP"/>
    <property type="match status" value="1"/>
</dbReference>
<sequence length="216" mass="23521">MRMIFGVSEPAVFLLVLFGWAGLGEAGHYKKAGECPVASPYMAGVCSYDCSYDAECEDDKKCCSTGCGMVCQSPVFKDALSKGAECPKVSYRKDTYGNTWPMTSFIYCDTGCCGSRDNQDCCDEDKDNRTGLYVGVVAASLVLIVATISVTCCFVHRYNRKNVMVGINAGTHYQMQPQIAQYSYPTAPPLYEQAVATGGQTRNSNITHSRSNGKLF</sequence>
<dbReference type="EnsemblMetazoa" id="G15111.3">
    <property type="protein sequence ID" value="G15111.3:cds"/>
    <property type="gene ID" value="G15111"/>
</dbReference>
<keyword evidence="5" id="KW-1185">Reference proteome</keyword>
<accession>A0A8W8IQB7</accession>
<dbReference type="InterPro" id="IPR036645">
    <property type="entry name" value="Elafin-like_sf"/>
</dbReference>
<organism evidence="4 5">
    <name type="scientific">Magallana gigas</name>
    <name type="common">Pacific oyster</name>
    <name type="synonym">Crassostrea gigas</name>
    <dbReference type="NCBI Taxonomy" id="29159"/>
    <lineage>
        <taxon>Eukaryota</taxon>
        <taxon>Metazoa</taxon>
        <taxon>Spiralia</taxon>
        <taxon>Lophotrochozoa</taxon>
        <taxon>Mollusca</taxon>
        <taxon>Bivalvia</taxon>
        <taxon>Autobranchia</taxon>
        <taxon>Pteriomorphia</taxon>
        <taxon>Ostreida</taxon>
        <taxon>Ostreoidea</taxon>
        <taxon>Ostreidae</taxon>
        <taxon>Magallana</taxon>
    </lineage>
</organism>
<dbReference type="Proteomes" id="UP000005408">
    <property type="component" value="Unassembled WGS sequence"/>
</dbReference>
<feature type="signal peptide" evidence="2">
    <location>
        <begin position="1"/>
        <end position="26"/>
    </location>
</feature>
<feature type="transmembrane region" description="Helical" evidence="1">
    <location>
        <begin position="132"/>
        <end position="155"/>
    </location>
</feature>
<dbReference type="GO" id="GO:0005576">
    <property type="term" value="C:extracellular region"/>
    <property type="evidence" value="ECO:0007669"/>
    <property type="project" value="InterPro"/>
</dbReference>
<dbReference type="SMART" id="SM00217">
    <property type="entry name" value="WAP"/>
    <property type="match status" value="1"/>
</dbReference>
<keyword evidence="1" id="KW-1133">Transmembrane helix</keyword>
<dbReference type="Pfam" id="PF00095">
    <property type="entry name" value="WAP"/>
    <property type="match status" value="1"/>
</dbReference>
<proteinExistence type="predicted"/>
<dbReference type="GO" id="GO:0030414">
    <property type="term" value="F:peptidase inhibitor activity"/>
    <property type="evidence" value="ECO:0007669"/>
    <property type="project" value="InterPro"/>
</dbReference>
<evidence type="ECO:0000313" key="5">
    <source>
        <dbReference type="Proteomes" id="UP000005408"/>
    </source>
</evidence>
<dbReference type="Gene3D" id="4.10.75.10">
    <property type="entry name" value="Elafin-like"/>
    <property type="match status" value="1"/>
</dbReference>
<dbReference type="EnsemblMetazoa" id="G15111.2">
    <property type="protein sequence ID" value="G15111.2:cds"/>
    <property type="gene ID" value="G15111"/>
</dbReference>
<feature type="domain" description="WAP" evidence="3">
    <location>
        <begin position="28"/>
        <end position="75"/>
    </location>
</feature>
<dbReference type="CDD" id="cd00199">
    <property type="entry name" value="WAP"/>
    <property type="match status" value="1"/>
</dbReference>
<feature type="chain" id="PRO_5042430867" description="WAP domain-containing protein" evidence="2">
    <location>
        <begin position="27"/>
        <end position="216"/>
    </location>
</feature>
<name>A0A8W8IQB7_MAGGI</name>
<reference evidence="4" key="1">
    <citation type="submission" date="2022-08" db="UniProtKB">
        <authorList>
            <consortium name="EnsemblMetazoa"/>
        </authorList>
    </citation>
    <scope>IDENTIFICATION</scope>
    <source>
        <strain evidence="4">05x7-T-G4-1.051#20</strain>
    </source>
</reference>